<dbReference type="Proteomes" id="UP001360560">
    <property type="component" value="Unassembled WGS sequence"/>
</dbReference>
<feature type="transmembrane region" description="Helical" evidence="7">
    <location>
        <begin position="209"/>
        <end position="228"/>
    </location>
</feature>
<accession>A0AAV5QDX6</accession>
<feature type="transmembrane region" description="Helical" evidence="7">
    <location>
        <begin position="85"/>
        <end position="106"/>
    </location>
</feature>
<comment type="similarity">
    <text evidence="2">Belongs to the acetate uptake transporter (AceTr) (TC 2.A.96) family.</text>
</comment>
<evidence type="ECO:0000256" key="5">
    <source>
        <dbReference type="ARBA" id="ARBA00023136"/>
    </source>
</evidence>
<comment type="caution">
    <text evidence="8">The sequence shown here is derived from an EMBL/GenBank/DDBJ whole genome shotgun (WGS) entry which is preliminary data.</text>
</comment>
<keyword evidence="5 7" id="KW-0472">Membrane</keyword>
<feature type="compositionally biased region" description="Basic and acidic residues" evidence="6">
    <location>
        <begin position="1"/>
        <end position="13"/>
    </location>
</feature>
<evidence type="ECO:0000256" key="7">
    <source>
        <dbReference type="SAM" id="Phobius"/>
    </source>
</evidence>
<feature type="compositionally biased region" description="Polar residues" evidence="6">
    <location>
        <begin position="19"/>
        <end position="32"/>
    </location>
</feature>
<dbReference type="GO" id="GO:0005886">
    <property type="term" value="C:plasma membrane"/>
    <property type="evidence" value="ECO:0007669"/>
    <property type="project" value="TreeGrafter"/>
</dbReference>
<keyword evidence="9" id="KW-1185">Reference proteome</keyword>
<dbReference type="GeneID" id="90070931"/>
<feature type="transmembrane region" description="Helical" evidence="7">
    <location>
        <begin position="157"/>
        <end position="174"/>
    </location>
</feature>
<keyword evidence="4 7" id="KW-1133">Transmembrane helix</keyword>
<organism evidence="8 9">
    <name type="scientific">Saccharomycopsis crataegensis</name>
    <dbReference type="NCBI Taxonomy" id="43959"/>
    <lineage>
        <taxon>Eukaryota</taxon>
        <taxon>Fungi</taxon>
        <taxon>Dikarya</taxon>
        <taxon>Ascomycota</taxon>
        <taxon>Saccharomycotina</taxon>
        <taxon>Saccharomycetes</taxon>
        <taxon>Saccharomycopsidaceae</taxon>
        <taxon>Saccharomycopsis</taxon>
    </lineage>
</organism>
<feature type="transmembrane region" description="Helical" evidence="7">
    <location>
        <begin position="118"/>
        <end position="137"/>
    </location>
</feature>
<dbReference type="InterPro" id="IPR051633">
    <property type="entry name" value="AceTr"/>
</dbReference>
<evidence type="ECO:0000256" key="1">
    <source>
        <dbReference type="ARBA" id="ARBA00004141"/>
    </source>
</evidence>
<evidence type="ECO:0000256" key="3">
    <source>
        <dbReference type="ARBA" id="ARBA00022692"/>
    </source>
</evidence>
<evidence type="ECO:0000256" key="2">
    <source>
        <dbReference type="ARBA" id="ARBA00005587"/>
    </source>
</evidence>
<dbReference type="GO" id="GO:0015123">
    <property type="term" value="F:acetate transmembrane transporter activity"/>
    <property type="evidence" value="ECO:0007669"/>
    <property type="project" value="TreeGrafter"/>
</dbReference>
<feature type="transmembrane region" description="Helical" evidence="7">
    <location>
        <begin position="186"/>
        <end position="203"/>
    </location>
</feature>
<name>A0AAV5QDX6_9ASCO</name>
<dbReference type="PANTHER" id="PTHR31123:SF1">
    <property type="entry name" value="ACCUMULATION OF DYADS PROTEIN 2-RELATED"/>
    <property type="match status" value="1"/>
</dbReference>
<evidence type="ECO:0000313" key="8">
    <source>
        <dbReference type="EMBL" id="GMM32952.1"/>
    </source>
</evidence>
<keyword evidence="3 7" id="KW-0812">Transmembrane</keyword>
<proteinExistence type="inferred from homology"/>
<gene>
    <name evidence="8" type="ORF">DASC09_002770</name>
</gene>
<evidence type="ECO:0000256" key="4">
    <source>
        <dbReference type="ARBA" id="ARBA00022989"/>
    </source>
</evidence>
<dbReference type="AlphaFoldDB" id="A0AAV5QDX6"/>
<feature type="region of interest" description="Disordered" evidence="6">
    <location>
        <begin position="1"/>
        <end position="32"/>
    </location>
</feature>
<reference evidence="8 9" key="1">
    <citation type="journal article" date="2023" name="Elife">
        <title>Identification of key yeast species and microbe-microbe interactions impacting larval growth of Drosophila in the wild.</title>
        <authorList>
            <person name="Mure A."/>
            <person name="Sugiura Y."/>
            <person name="Maeda R."/>
            <person name="Honda K."/>
            <person name="Sakurai N."/>
            <person name="Takahashi Y."/>
            <person name="Watada M."/>
            <person name="Katoh T."/>
            <person name="Gotoh A."/>
            <person name="Gotoh Y."/>
            <person name="Taniguchi I."/>
            <person name="Nakamura K."/>
            <person name="Hayashi T."/>
            <person name="Katayama T."/>
            <person name="Uemura T."/>
            <person name="Hattori Y."/>
        </authorList>
    </citation>
    <scope>NUCLEOTIDE SEQUENCE [LARGE SCALE GENOMIC DNA]</scope>
    <source>
        <strain evidence="8 9">SC-9</strain>
    </source>
</reference>
<feature type="transmembrane region" description="Helical" evidence="7">
    <location>
        <begin position="240"/>
        <end position="257"/>
    </location>
</feature>
<dbReference type="InterPro" id="IPR000791">
    <property type="entry name" value="Gpr1/Fun34/SatP-like"/>
</dbReference>
<evidence type="ECO:0000256" key="6">
    <source>
        <dbReference type="SAM" id="MobiDB-lite"/>
    </source>
</evidence>
<evidence type="ECO:0000313" key="9">
    <source>
        <dbReference type="Proteomes" id="UP001360560"/>
    </source>
</evidence>
<dbReference type="NCBIfam" id="NF038013">
    <property type="entry name" value="AceTr_1"/>
    <property type="match status" value="1"/>
</dbReference>
<dbReference type="Pfam" id="PF01184">
    <property type="entry name" value="Gpr1_Fun34_YaaH"/>
    <property type="match status" value="1"/>
</dbReference>
<dbReference type="EMBL" id="BTFZ01000001">
    <property type="protein sequence ID" value="GMM32952.1"/>
    <property type="molecule type" value="Genomic_DNA"/>
</dbReference>
<sequence length="279" mass="30262">MSSHEDFDLEKQAVRAYSPNEQDSNDNNTFDGRTQISRIEHSIHDDGREVLLIGDTKVYKDEFVRAFGGTLNPGISVPTKISKEFAVAGPLGLSAFALTTFVLSLINAQAMGVDIPNVVASVAFFYGGVVQLLAGMWEFPAGNTFAACAFSSYGGFWISYGALITDAFGISAAYEAENATGQLSDAIGFYLLGWAIFTFMLWLCTIRSTWAFTSLFFFLFVTFLLLAVGQFTGEVGCTRAGGVVGIVVAFISWYNAYAGLATKSNTYITIKPWYLPGAE</sequence>
<dbReference type="RefSeq" id="XP_064849952.1">
    <property type="nucleotide sequence ID" value="XM_064993880.1"/>
</dbReference>
<protein>
    <submittedName>
        <fullName evidence="8">Ady2 protein</fullName>
    </submittedName>
</protein>
<comment type="subcellular location">
    <subcellularLocation>
        <location evidence="1">Membrane</location>
        <topology evidence="1">Multi-pass membrane protein</topology>
    </subcellularLocation>
</comment>
<dbReference type="PANTHER" id="PTHR31123">
    <property type="entry name" value="ACCUMULATION OF DYADS PROTEIN 2-RELATED"/>
    <property type="match status" value="1"/>
</dbReference>